<dbReference type="Gene3D" id="3.40.50.720">
    <property type="entry name" value="NAD(P)-binding Rossmann-like Domain"/>
    <property type="match status" value="1"/>
</dbReference>
<dbReference type="Pfam" id="PF00106">
    <property type="entry name" value="adh_short"/>
    <property type="match status" value="1"/>
</dbReference>
<dbReference type="GeneID" id="95980217"/>
<proteinExistence type="inferred from homology"/>
<dbReference type="PANTHER" id="PTHR43639:SF9">
    <property type="entry name" value="BLL5898 PROTEIN"/>
    <property type="match status" value="1"/>
</dbReference>
<dbReference type="Proteomes" id="UP001562354">
    <property type="component" value="Unassembled WGS sequence"/>
</dbReference>
<dbReference type="RefSeq" id="XP_069199349.1">
    <property type="nucleotide sequence ID" value="XM_069346484.1"/>
</dbReference>
<evidence type="ECO:0000256" key="2">
    <source>
        <dbReference type="ARBA" id="ARBA00023002"/>
    </source>
</evidence>
<evidence type="ECO:0000259" key="4">
    <source>
        <dbReference type="SMART" id="SM00822"/>
    </source>
</evidence>
<dbReference type="PROSITE" id="PS00061">
    <property type="entry name" value="ADH_SHORT"/>
    <property type="match status" value="1"/>
</dbReference>
<dbReference type="InterPro" id="IPR020904">
    <property type="entry name" value="Sc_DH/Rdtase_CS"/>
</dbReference>
<dbReference type="InterPro" id="IPR057326">
    <property type="entry name" value="KR_dom"/>
</dbReference>
<dbReference type="CDD" id="cd05233">
    <property type="entry name" value="SDR_c"/>
    <property type="match status" value="1"/>
</dbReference>
<comment type="caution">
    <text evidence="5">The sequence shown here is derived from an EMBL/GenBank/DDBJ whole genome shotgun (WGS) entry which is preliminary data.</text>
</comment>
<dbReference type="EMBL" id="JBFMKM010000010">
    <property type="protein sequence ID" value="KAL1303074.1"/>
    <property type="molecule type" value="Genomic_DNA"/>
</dbReference>
<dbReference type="SUPFAM" id="SSF51735">
    <property type="entry name" value="NAD(P)-binding Rossmann-fold domains"/>
    <property type="match status" value="1"/>
</dbReference>
<organism evidence="5 6">
    <name type="scientific">Neodothiora populina</name>
    <dbReference type="NCBI Taxonomy" id="2781224"/>
    <lineage>
        <taxon>Eukaryota</taxon>
        <taxon>Fungi</taxon>
        <taxon>Dikarya</taxon>
        <taxon>Ascomycota</taxon>
        <taxon>Pezizomycotina</taxon>
        <taxon>Dothideomycetes</taxon>
        <taxon>Dothideomycetidae</taxon>
        <taxon>Dothideales</taxon>
        <taxon>Dothioraceae</taxon>
        <taxon>Neodothiora</taxon>
    </lineage>
</organism>
<protein>
    <recommendedName>
        <fullName evidence="4">Ketoreductase domain-containing protein</fullName>
    </recommendedName>
</protein>
<dbReference type="SMART" id="SM00822">
    <property type="entry name" value="PKS_KR"/>
    <property type="match status" value="1"/>
</dbReference>
<dbReference type="NCBIfam" id="NF005559">
    <property type="entry name" value="PRK07231.1"/>
    <property type="match status" value="1"/>
</dbReference>
<name>A0ABR3PA77_9PEZI</name>
<keyword evidence="2" id="KW-0560">Oxidoreductase</keyword>
<keyword evidence="1" id="KW-0521">NADP</keyword>
<evidence type="ECO:0000313" key="5">
    <source>
        <dbReference type="EMBL" id="KAL1303074.1"/>
    </source>
</evidence>
<feature type="domain" description="Ketoreductase" evidence="4">
    <location>
        <begin position="3"/>
        <end position="202"/>
    </location>
</feature>
<keyword evidence="6" id="KW-1185">Reference proteome</keyword>
<evidence type="ECO:0000256" key="1">
    <source>
        <dbReference type="ARBA" id="ARBA00022857"/>
    </source>
</evidence>
<dbReference type="InterPro" id="IPR036291">
    <property type="entry name" value="NAD(P)-bd_dom_sf"/>
</dbReference>
<dbReference type="InterPro" id="IPR002347">
    <property type="entry name" value="SDR_fam"/>
</dbReference>
<reference evidence="5 6" key="1">
    <citation type="submission" date="2024-07" db="EMBL/GenBank/DDBJ databases">
        <title>Draft sequence of the Neodothiora populina.</title>
        <authorList>
            <person name="Drown D.D."/>
            <person name="Schuette U.S."/>
            <person name="Buechlein A.B."/>
            <person name="Rusch D.R."/>
            <person name="Winton L.W."/>
            <person name="Adams G.A."/>
        </authorList>
    </citation>
    <scope>NUCLEOTIDE SEQUENCE [LARGE SCALE GENOMIC DNA]</scope>
    <source>
        <strain evidence="5 6">CPC 39397</strain>
    </source>
</reference>
<dbReference type="PANTHER" id="PTHR43639">
    <property type="entry name" value="OXIDOREDUCTASE, SHORT-CHAIN DEHYDROGENASE/REDUCTASE FAMILY (AFU_ORTHOLOGUE AFUA_5G02870)"/>
    <property type="match status" value="1"/>
</dbReference>
<comment type="similarity">
    <text evidence="3">Belongs to the short-chain dehydrogenases/reductases (SDR) family.</text>
</comment>
<dbReference type="PRINTS" id="PR00080">
    <property type="entry name" value="SDRFAMILY"/>
</dbReference>
<gene>
    <name evidence="5" type="ORF">AAFC00_006518</name>
</gene>
<accession>A0ABR3PA77</accession>
<evidence type="ECO:0000256" key="3">
    <source>
        <dbReference type="RuleBase" id="RU000363"/>
    </source>
</evidence>
<evidence type="ECO:0000313" key="6">
    <source>
        <dbReference type="Proteomes" id="UP001562354"/>
    </source>
</evidence>
<sequence>MSKVVLVTGGTRGIGEGVARRLGREGWTVVISGRNVEKGSKVVKDIETAGGKASFIAADLSQRDQVIALHDKILSTHGRLDAAINNAGITVGAAPFAEQRFEDLENAFTVNVFSVFWCMQAQIKAMLPNKRGAIVNMASTGGLHGVPGCGIYTASKHAVIGFTRTAALDYAKDGITISAVAPACIRTDMMQGFFDEGLWSEEQAAAFQPVGHLGEVDDVAKAVSYLLDSPFVTGTVLEVDGGISAK</sequence>
<dbReference type="PRINTS" id="PR00081">
    <property type="entry name" value="GDHRDH"/>
</dbReference>